<dbReference type="PROSITE" id="PS51257">
    <property type="entry name" value="PROKAR_LIPOPROTEIN"/>
    <property type="match status" value="1"/>
</dbReference>
<evidence type="ECO:0000256" key="1">
    <source>
        <dbReference type="ARBA" id="ARBA00004442"/>
    </source>
</evidence>
<dbReference type="GO" id="GO:0009279">
    <property type="term" value="C:cell outer membrane"/>
    <property type="evidence" value="ECO:0007669"/>
    <property type="project" value="UniProtKB-SubCell"/>
</dbReference>
<keyword evidence="9" id="KW-1185">Reference proteome</keyword>
<keyword evidence="4" id="KW-0472">Membrane</keyword>
<comment type="caution">
    <text evidence="8">The sequence shown here is derived from an EMBL/GenBank/DDBJ whole genome shotgun (WGS) entry which is preliminary data.</text>
</comment>
<evidence type="ECO:0000256" key="2">
    <source>
        <dbReference type="ARBA" id="ARBA00006275"/>
    </source>
</evidence>
<dbReference type="Pfam" id="PF07980">
    <property type="entry name" value="SusD_RagB"/>
    <property type="match status" value="1"/>
</dbReference>
<evidence type="ECO:0000259" key="7">
    <source>
        <dbReference type="Pfam" id="PF14322"/>
    </source>
</evidence>
<organism evidence="8 9">
    <name type="scientific">Larkinella punicea</name>
    <dbReference type="NCBI Taxonomy" id="2315727"/>
    <lineage>
        <taxon>Bacteria</taxon>
        <taxon>Pseudomonadati</taxon>
        <taxon>Bacteroidota</taxon>
        <taxon>Cytophagia</taxon>
        <taxon>Cytophagales</taxon>
        <taxon>Spirosomataceae</taxon>
        <taxon>Larkinella</taxon>
    </lineage>
</organism>
<keyword evidence="3" id="KW-0732">Signal</keyword>
<sequence length="465" mass="50629">MKKIIISVSLAMVMGITACDNKLDLEPRQSVDAATALSTAQDIESALIGTYGVLTGTGGGLADGELYGTNLNLVPELLASDNSVSWRGTFASYREVTNRQMLATNVEAQRTWITAYQVINVANNILESLDKVTDADQKTAFEGEARFLRGIMYFELVRLFALPWGATAANDQLGVPLVLRATTGQEQAAETRARNTVAQVYTQVLDDLTKATTLMPEDNGLRASKFAALAFLSRVYLQQSDYAKALAAANEVIESGNYQLNANVTTVFRNRNTAESIFEIQENTQNNPGTTNDGLTTLYASIPAGGAAVGRGDVQVLNSFVESYDSTDARRTDLYYIGVKGAGTRYYTGKWADFYANIPVIRLSEMLLTRAECNLRLSTTTGATPAEDLNAVRERAGVAPIAAPTLAQVLKERQLELAFEGLRIHDIKRTKGKTGDLNWNDPKLVMPIPKREIDANSLLVQNPGY</sequence>
<proteinExistence type="inferred from homology"/>
<dbReference type="Gene3D" id="1.25.40.390">
    <property type="match status" value="1"/>
</dbReference>
<evidence type="ECO:0000313" key="9">
    <source>
        <dbReference type="Proteomes" id="UP000253383"/>
    </source>
</evidence>
<dbReference type="Pfam" id="PF14322">
    <property type="entry name" value="SusD-like_3"/>
    <property type="match status" value="1"/>
</dbReference>
<keyword evidence="5" id="KW-0998">Cell outer membrane</keyword>
<evidence type="ECO:0000313" key="8">
    <source>
        <dbReference type="EMBL" id="RCR68552.1"/>
    </source>
</evidence>
<dbReference type="InterPro" id="IPR012944">
    <property type="entry name" value="SusD_RagB_dom"/>
</dbReference>
<reference evidence="8 9" key="1">
    <citation type="submission" date="2018-07" db="EMBL/GenBank/DDBJ databases">
        <title>Genome analysis of Larkinella rosea.</title>
        <authorList>
            <person name="Zhou Z."/>
            <person name="Wang G."/>
        </authorList>
    </citation>
    <scope>NUCLEOTIDE SEQUENCE [LARGE SCALE GENOMIC DNA]</scope>
    <source>
        <strain evidence="9">zzj9</strain>
    </source>
</reference>
<dbReference type="SUPFAM" id="SSF48452">
    <property type="entry name" value="TPR-like"/>
    <property type="match status" value="1"/>
</dbReference>
<evidence type="ECO:0000256" key="3">
    <source>
        <dbReference type="ARBA" id="ARBA00022729"/>
    </source>
</evidence>
<dbReference type="InterPro" id="IPR033985">
    <property type="entry name" value="SusD-like_N"/>
</dbReference>
<evidence type="ECO:0000256" key="4">
    <source>
        <dbReference type="ARBA" id="ARBA00023136"/>
    </source>
</evidence>
<dbReference type="RefSeq" id="WP_114406971.1">
    <property type="nucleotide sequence ID" value="NZ_QOWE01000012.1"/>
</dbReference>
<evidence type="ECO:0000259" key="6">
    <source>
        <dbReference type="Pfam" id="PF07980"/>
    </source>
</evidence>
<dbReference type="EMBL" id="QOWE01000012">
    <property type="protein sequence ID" value="RCR68552.1"/>
    <property type="molecule type" value="Genomic_DNA"/>
</dbReference>
<accession>A0A368JM06</accession>
<dbReference type="Proteomes" id="UP000253383">
    <property type="component" value="Unassembled WGS sequence"/>
</dbReference>
<dbReference type="InterPro" id="IPR011990">
    <property type="entry name" value="TPR-like_helical_dom_sf"/>
</dbReference>
<dbReference type="AlphaFoldDB" id="A0A368JM06"/>
<feature type="domain" description="RagB/SusD" evidence="6">
    <location>
        <begin position="356"/>
        <end position="465"/>
    </location>
</feature>
<dbReference type="CDD" id="cd08977">
    <property type="entry name" value="SusD"/>
    <property type="match status" value="1"/>
</dbReference>
<comment type="subcellular location">
    <subcellularLocation>
        <location evidence="1">Cell outer membrane</location>
    </subcellularLocation>
</comment>
<feature type="domain" description="SusD-like N-terminal" evidence="7">
    <location>
        <begin position="86"/>
        <end position="237"/>
    </location>
</feature>
<comment type="similarity">
    <text evidence="2">Belongs to the SusD family.</text>
</comment>
<gene>
    <name evidence="8" type="ORF">DUE52_15655</name>
</gene>
<name>A0A368JM06_9BACT</name>
<evidence type="ECO:0000256" key="5">
    <source>
        <dbReference type="ARBA" id="ARBA00023237"/>
    </source>
</evidence>
<dbReference type="OrthoDB" id="630434at2"/>
<protein>
    <submittedName>
        <fullName evidence="8">RagB/SusD family nutrient uptake outer membrane protein</fullName>
    </submittedName>
</protein>